<keyword evidence="1" id="KW-1133">Transmembrane helix</keyword>
<gene>
    <name evidence="2" type="ORF">C8J55DRAFT_86962</name>
</gene>
<evidence type="ECO:0000313" key="3">
    <source>
        <dbReference type="Proteomes" id="UP001150238"/>
    </source>
</evidence>
<protein>
    <submittedName>
        <fullName evidence="2">Uncharacterized protein</fullName>
    </submittedName>
</protein>
<keyword evidence="1" id="KW-0812">Transmembrane</keyword>
<dbReference type="Proteomes" id="UP001150238">
    <property type="component" value="Unassembled WGS sequence"/>
</dbReference>
<proteinExistence type="predicted"/>
<name>A0A9W9ACF5_9AGAR</name>
<dbReference type="AlphaFoldDB" id="A0A9W9ACF5"/>
<feature type="transmembrane region" description="Helical" evidence="1">
    <location>
        <begin position="319"/>
        <end position="344"/>
    </location>
</feature>
<sequence length="345" mass="33977">MYLGGSIIRIIGNAIVQHLPIRVLPLLRPLLGCIYGSGTQMEWQSSLVIVWEPRASPAASTTTSWDINGAPVTIVSVSQGPSLTLGTGSTTVVGSSTYTVAPAPTATTTTSWDFNGAPVTVVSVFSGPVLTLGATGSTTTVNGATYTVAPSSISVSMSTSWGASGAVTMMSASGGPELTLAASGQTTTVGSSTYTVVPTSVASSSVSVSTSTSWGPSGAVTMISASGGPDLTLASTGATTTIGTSVYTVISPSAPSVSTSTSWGPSGAVTYISASGSTPLALATSGFTTVIGSSSYTVATTTATSSHSPSNAAGSLRPFGFSSVLVTGMIAMVMSTLLGGFVCLA</sequence>
<dbReference type="EMBL" id="JANVFS010000018">
    <property type="protein sequence ID" value="KAJ4477737.1"/>
    <property type="molecule type" value="Genomic_DNA"/>
</dbReference>
<evidence type="ECO:0000256" key="1">
    <source>
        <dbReference type="SAM" id="Phobius"/>
    </source>
</evidence>
<comment type="caution">
    <text evidence="2">The sequence shown here is derived from an EMBL/GenBank/DDBJ whole genome shotgun (WGS) entry which is preliminary data.</text>
</comment>
<reference evidence="2" key="2">
    <citation type="journal article" date="2023" name="Proc. Natl. Acad. Sci. U.S.A.">
        <title>A global phylogenomic analysis of the shiitake genus Lentinula.</title>
        <authorList>
            <person name="Sierra-Patev S."/>
            <person name="Min B."/>
            <person name="Naranjo-Ortiz M."/>
            <person name="Looney B."/>
            <person name="Konkel Z."/>
            <person name="Slot J.C."/>
            <person name="Sakamoto Y."/>
            <person name="Steenwyk J.L."/>
            <person name="Rokas A."/>
            <person name="Carro J."/>
            <person name="Camarero S."/>
            <person name="Ferreira P."/>
            <person name="Molpeceres G."/>
            <person name="Ruiz-Duenas F.J."/>
            <person name="Serrano A."/>
            <person name="Henrissat B."/>
            <person name="Drula E."/>
            <person name="Hughes K.W."/>
            <person name="Mata J.L."/>
            <person name="Ishikawa N.K."/>
            <person name="Vargas-Isla R."/>
            <person name="Ushijima S."/>
            <person name="Smith C.A."/>
            <person name="Donoghue J."/>
            <person name="Ahrendt S."/>
            <person name="Andreopoulos W."/>
            <person name="He G."/>
            <person name="LaButti K."/>
            <person name="Lipzen A."/>
            <person name="Ng V."/>
            <person name="Riley R."/>
            <person name="Sandor L."/>
            <person name="Barry K."/>
            <person name="Martinez A.T."/>
            <person name="Xiao Y."/>
            <person name="Gibbons J.G."/>
            <person name="Terashima K."/>
            <person name="Grigoriev I.V."/>
            <person name="Hibbett D."/>
        </authorList>
    </citation>
    <scope>NUCLEOTIDE SEQUENCE</scope>
    <source>
        <strain evidence="2">Sp2 HRB7682 ss15</strain>
    </source>
</reference>
<accession>A0A9W9ACF5</accession>
<reference evidence="2" key="1">
    <citation type="submission" date="2022-08" db="EMBL/GenBank/DDBJ databases">
        <authorList>
            <consortium name="DOE Joint Genome Institute"/>
            <person name="Min B."/>
            <person name="Riley R."/>
            <person name="Sierra-Patev S."/>
            <person name="Naranjo-Ortiz M."/>
            <person name="Looney B."/>
            <person name="Konkel Z."/>
            <person name="Slot J.C."/>
            <person name="Sakamoto Y."/>
            <person name="Steenwyk J.L."/>
            <person name="Rokas A."/>
            <person name="Carro J."/>
            <person name="Camarero S."/>
            <person name="Ferreira P."/>
            <person name="Molpeceres G."/>
            <person name="Ruiz-Duenas F.J."/>
            <person name="Serrano A."/>
            <person name="Henrissat B."/>
            <person name="Drula E."/>
            <person name="Hughes K.W."/>
            <person name="Mata J.L."/>
            <person name="Ishikawa N.K."/>
            <person name="Vargas-Isla R."/>
            <person name="Ushijima S."/>
            <person name="Smith C.A."/>
            <person name="Ahrendt S."/>
            <person name="Andreopoulos W."/>
            <person name="He G."/>
            <person name="Labutti K."/>
            <person name="Lipzen A."/>
            <person name="Ng V."/>
            <person name="Sandor L."/>
            <person name="Barry K."/>
            <person name="Martinez A.T."/>
            <person name="Xiao Y."/>
            <person name="Gibbons J.G."/>
            <person name="Terashima K."/>
            <person name="Hibbett D.S."/>
            <person name="Grigoriev I.V."/>
        </authorList>
    </citation>
    <scope>NUCLEOTIDE SEQUENCE</scope>
    <source>
        <strain evidence="2">Sp2 HRB7682 ss15</strain>
    </source>
</reference>
<organism evidence="2 3">
    <name type="scientific">Lentinula lateritia</name>
    <dbReference type="NCBI Taxonomy" id="40482"/>
    <lineage>
        <taxon>Eukaryota</taxon>
        <taxon>Fungi</taxon>
        <taxon>Dikarya</taxon>
        <taxon>Basidiomycota</taxon>
        <taxon>Agaricomycotina</taxon>
        <taxon>Agaricomycetes</taxon>
        <taxon>Agaricomycetidae</taxon>
        <taxon>Agaricales</taxon>
        <taxon>Marasmiineae</taxon>
        <taxon>Omphalotaceae</taxon>
        <taxon>Lentinula</taxon>
    </lineage>
</organism>
<keyword evidence="1" id="KW-0472">Membrane</keyword>
<evidence type="ECO:0000313" key="2">
    <source>
        <dbReference type="EMBL" id="KAJ4477737.1"/>
    </source>
</evidence>